<evidence type="ECO:0000256" key="1">
    <source>
        <dbReference type="SAM" id="MobiDB-lite"/>
    </source>
</evidence>
<feature type="region of interest" description="Disordered" evidence="1">
    <location>
        <begin position="72"/>
        <end position="118"/>
    </location>
</feature>
<accession>A0ABU8U339</accession>
<evidence type="ECO:0000313" key="2">
    <source>
        <dbReference type="EMBL" id="MEJ8642095.1"/>
    </source>
</evidence>
<feature type="compositionally biased region" description="Low complexity" evidence="1">
    <location>
        <begin position="106"/>
        <end position="118"/>
    </location>
</feature>
<dbReference type="SUPFAM" id="SSF52540">
    <property type="entry name" value="P-loop containing nucleoside triphosphate hydrolases"/>
    <property type="match status" value="1"/>
</dbReference>
<dbReference type="PANTHER" id="PTHR42794:SF2">
    <property type="entry name" value="ABC TRANSPORTER ATP-BINDING PROTEIN"/>
    <property type="match status" value="1"/>
</dbReference>
<reference evidence="2 3" key="1">
    <citation type="submission" date="2024-03" db="EMBL/GenBank/DDBJ databases">
        <title>Novel Streptomyces species of biotechnological and ecological value are a feature of Machair soil.</title>
        <authorList>
            <person name="Prole J.R."/>
            <person name="Goodfellow M."/>
            <person name="Allenby N."/>
            <person name="Ward A.C."/>
        </authorList>
    </citation>
    <scope>NUCLEOTIDE SEQUENCE [LARGE SCALE GENOMIC DNA]</scope>
    <source>
        <strain evidence="2 3">MS1.HAVA.3</strain>
    </source>
</reference>
<proteinExistence type="predicted"/>
<dbReference type="PANTHER" id="PTHR42794">
    <property type="entry name" value="HEMIN IMPORT ATP-BINDING PROTEIN HMUV"/>
    <property type="match status" value="1"/>
</dbReference>
<sequence length="118" mass="12390">MELLAGADQTVLVALHDLTLAARYCDRLLLMHRGRLVACGAPAAVLTPEHLAQIFEVDAELATDALGRPAVAFRGPLRPPVPDPHGPPTPHDPPTPLDPPAPLDPATPARPALRQGSS</sequence>
<keyword evidence="3" id="KW-1185">Reference proteome</keyword>
<dbReference type="Proteomes" id="UP001382904">
    <property type="component" value="Unassembled WGS sequence"/>
</dbReference>
<feature type="compositionally biased region" description="Pro residues" evidence="1">
    <location>
        <begin position="77"/>
        <end position="105"/>
    </location>
</feature>
<dbReference type="InterPro" id="IPR027417">
    <property type="entry name" value="P-loop_NTPase"/>
</dbReference>
<dbReference type="EMBL" id="JBBKAM010000002">
    <property type="protein sequence ID" value="MEJ8642095.1"/>
    <property type="molecule type" value="Genomic_DNA"/>
</dbReference>
<comment type="caution">
    <text evidence="2">The sequence shown here is derived from an EMBL/GenBank/DDBJ whole genome shotgun (WGS) entry which is preliminary data.</text>
</comment>
<protein>
    <submittedName>
        <fullName evidence="2">Uncharacterized protein</fullName>
    </submittedName>
</protein>
<dbReference type="Gene3D" id="3.40.50.300">
    <property type="entry name" value="P-loop containing nucleotide triphosphate hydrolases"/>
    <property type="match status" value="1"/>
</dbReference>
<organism evidence="2 3">
    <name type="scientific">Streptomyces caledonius</name>
    <dbReference type="NCBI Taxonomy" id="3134107"/>
    <lineage>
        <taxon>Bacteria</taxon>
        <taxon>Bacillati</taxon>
        <taxon>Actinomycetota</taxon>
        <taxon>Actinomycetes</taxon>
        <taxon>Kitasatosporales</taxon>
        <taxon>Streptomycetaceae</taxon>
        <taxon>Streptomyces</taxon>
    </lineage>
</organism>
<evidence type="ECO:0000313" key="3">
    <source>
        <dbReference type="Proteomes" id="UP001382904"/>
    </source>
</evidence>
<gene>
    <name evidence="2" type="ORF">WKI68_12685</name>
</gene>
<name>A0ABU8U339_9ACTN</name>